<sequence>MTRMEDMEKYARSMTKQAMETRDDNFVMADRIVQAMGKEYQGVWNCLVVVGDGTDNCFFSMEGTPTLKYQVEDKCFSLWKSCDDATQRHGWMMQEVKFCNGVDKCTKNCVDVISGEQTRNWKETESHLLLQLVENGLNTTEQAREMKAKLTYREKMQGAFDSISISQRDLQEILTKLENILREMQLVDILHILDKV</sequence>
<dbReference type="InterPro" id="IPR037177">
    <property type="entry name" value="DLC_sf"/>
</dbReference>
<dbReference type="Gene3D" id="3.30.740.10">
    <property type="entry name" value="Protein Inhibitor Of Neuronal Nitric Oxide Synthase"/>
    <property type="match status" value="1"/>
</dbReference>
<accession>A0A7R9FN96</accession>
<proteinExistence type="predicted"/>
<dbReference type="GO" id="GO:0030286">
    <property type="term" value="C:dynein complex"/>
    <property type="evidence" value="ECO:0007669"/>
    <property type="project" value="InterPro"/>
</dbReference>
<reference evidence="1" key="1">
    <citation type="submission" date="2020-11" db="EMBL/GenBank/DDBJ databases">
        <authorList>
            <person name="Tran Van P."/>
        </authorList>
    </citation>
    <scope>NUCLEOTIDE SEQUENCE</scope>
</reference>
<dbReference type="EMBL" id="CAJPEV010002339">
    <property type="protein sequence ID" value="CAG0896571.1"/>
    <property type="molecule type" value="Genomic_DNA"/>
</dbReference>
<dbReference type="Proteomes" id="UP000677054">
    <property type="component" value="Unassembled WGS sequence"/>
</dbReference>
<dbReference type="GO" id="GO:0007017">
    <property type="term" value="P:microtubule-based process"/>
    <property type="evidence" value="ECO:0007669"/>
    <property type="project" value="InterPro"/>
</dbReference>
<dbReference type="SUPFAM" id="SSF54648">
    <property type="entry name" value="DLC"/>
    <property type="match status" value="1"/>
</dbReference>
<protein>
    <submittedName>
        <fullName evidence="1">Uncharacterized protein</fullName>
    </submittedName>
</protein>
<dbReference type="AlphaFoldDB" id="A0A7R9FN96"/>
<name>A0A7R9FN96_9CRUS</name>
<keyword evidence="2" id="KW-1185">Reference proteome</keyword>
<organism evidence="1">
    <name type="scientific">Darwinula stevensoni</name>
    <dbReference type="NCBI Taxonomy" id="69355"/>
    <lineage>
        <taxon>Eukaryota</taxon>
        <taxon>Metazoa</taxon>
        <taxon>Ecdysozoa</taxon>
        <taxon>Arthropoda</taxon>
        <taxon>Crustacea</taxon>
        <taxon>Oligostraca</taxon>
        <taxon>Ostracoda</taxon>
        <taxon>Podocopa</taxon>
        <taxon>Podocopida</taxon>
        <taxon>Darwinulocopina</taxon>
        <taxon>Darwinuloidea</taxon>
        <taxon>Darwinulidae</taxon>
        <taxon>Darwinula</taxon>
    </lineage>
</organism>
<gene>
    <name evidence="1" type="ORF">DSTB1V02_LOCUS9312</name>
</gene>
<evidence type="ECO:0000313" key="1">
    <source>
        <dbReference type="EMBL" id="CAD7249517.1"/>
    </source>
</evidence>
<evidence type="ECO:0000313" key="2">
    <source>
        <dbReference type="Proteomes" id="UP000677054"/>
    </source>
</evidence>
<dbReference type="EMBL" id="LR901856">
    <property type="protein sequence ID" value="CAD7249517.1"/>
    <property type="molecule type" value="Genomic_DNA"/>
</dbReference>